<gene>
    <name evidence="2" type="ORF">HZH66_015257</name>
</gene>
<keyword evidence="3" id="KW-1185">Reference proteome</keyword>
<evidence type="ECO:0000313" key="2">
    <source>
        <dbReference type="EMBL" id="KAF7379023.1"/>
    </source>
</evidence>
<feature type="region of interest" description="Disordered" evidence="1">
    <location>
        <begin position="1"/>
        <end position="60"/>
    </location>
</feature>
<reference evidence="2" key="1">
    <citation type="journal article" date="2020" name="G3 (Bethesda)">
        <title>High-Quality Assemblies for Three Invasive Social Wasps from the &lt;i&gt;Vespula&lt;/i&gt; Genus.</title>
        <authorList>
            <person name="Harrop T.W.R."/>
            <person name="Guhlin J."/>
            <person name="McLaughlin G.M."/>
            <person name="Permina E."/>
            <person name="Stockwell P."/>
            <person name="Gilligan J."/>
            <person name="Le Lec M.F."/>
            <person name="Gruber M.A.M."/>
            <person name="Quinn O."/>
            <person name="Lovegrove M."/>
            <person name="Duncan E.J."/>
            <person name="Remnant E.J."/>
            <person name="Van Eeckhoven J."/>
            <person name="Graham B."/>
            <person name="Knapp R.A."/>
            <person name="Langford K.W."/>
            <person name="Kronenberg Z."/>
            <person name="Press M.O."/>
            <person name="Eacker S.M."/>
            <person name="Wilson-Rankin E.E."/>
            <person name="Purcell J."/>
            <person name="Lester P.J."/>
            <person name="Dearden P.K."/>
        </authorList>
    </citation>
    <scope>NUCLEOTIDE SEQUENCE</scope>
    <source>
        <strain evidence="2">Marl-1</strain>
    </source>
</reference>
<sequence>MCICDDAWSRVSSGGREREKEWKGRERKGGNPLFRRKREDDDDDDDDDDDGTGHVGAKLFGPDPDGSYAFSYSKAMRLCDEETHVRVEEIACRPADIKAIFLESVSTQEISSISSQFAQ</sequence>
<evidence type="ECO:0000313" key="3">
    <source>
        <dbReference type="Proteomes" id="UP000614350"/>
    </source>
</evidence>
<dbReference type="AlphaFoldDB" id="A0A834MQC7"/>
<feature type="compositionally biased region" description="Acidic residues" evidence="1">
    <location>
        <begin position="40"/>
        <end position="50"/>
    </location>
</feature>
<organism evidence="2 3">
    <name type="scientific">Vespula vulgaris</name>
    <name type="common">Yellow jacket</name>
    <name type="synonym">Wasp</name>
    <dbReference type="NCBI Taxonomy" id="7454"/>
    <lineage>
        <taxon>Eukaryota</taxon>
        <taxon>Metazoa</taxon>
        <taxon>Ecdysozoa</taxon>
        <taxon>Arthropoda</taxon>
        <taxon>Hexapoda</taxon>
        <taxon>Insecta</taxon>
        <taxon>Pterygota</taxon>
        <taxon>Neoptera</taxon>
        <taxon>Endopterygota</taxon>
        <taxon>Hymenoptera</taxon>
        <taxon>Apocrita</taxon>
        <taxon>Aculeata</taxon>
        <taxon>Vespoidea</taxon>
        <taxon>Vespidae</taxon>
        <taxon>Vespinae</taxon>
        <taxon>Vespula</taxon>
    </lineage>
</organism>
<comment type="caution">
    <text evidence="2">The sequence shown here is derived from an EMBL/GenBank/DDBJ whole genome shotgun (WGS) entry which is preliminary data.</text>
</comment>
<name>A0A834MQC7_VESVU</name>
<dbReference type="EMBL" id="JACSEA010000024">
    <property type="protein sequence ID" value="KAF7379023.1"/>
    <property type="molecule type" value="Genomic_DNA"/>
</dbReference>
<proteinExistence type="predicted"/>
<dbReference type="Proteomes" id="UP000614350">
    <property type="component" value="Unassembled WGS sequence"/>
</dbReference>
<feature type="compositionally biased region" description="Basic and acidic residues" evidence="1">
    <location>
        <begin position="15"/>
        <end position="29"/>
    </location>
</feature>
<accession>A0A834MQC7</accession>
<protein>
    <submittedName>
        <fullName evidence="2">Uncharacterized protein</fullName>
    </submittedName>
</protein>
<evidence type="ECO:0000256" key="1">
    <source>
        <dbReference type="SAM" id="MobiDB-lite"/>
    </source>
</evidence>